<dbReference type="Pfam" id="PF00990">
    <property type="entry name" value="GGDEF"/>
    <property type="match status" value="2"/>
</dbReference>
<sequence length="1293" mass="147128">MKPREGRPQEELLRKIESLEREIKEYREFDPLTGLYNKETFYRKAEEFLAERPGREYAFVCVDIERFKLINDLYGTAEGDRLLAYLGDRIRHAEGPKAELAGRITGDVFIACAPLEGEAGRAIEENVVSWLRQYPLDMEIVPAVGIYRICDRTVPVSLMCDRAILAARSVKGNYMRHTAEYHAGLLDSIIEEQDILNAAEHALQNREFQIYVQPKCDIRSGKIVGAEALVRWIRPEKGLLPPDSFIPAFEKNGFIVKLDAYVWEGVCRLLRRWIDSGHTAVPISVNASRESLYDPGFYGLLTGLIEKYALDPRLLEIEITETAYAENLERILEVAGGLRAAGFTVLMDDFGSGYSSLNMLKDISVDILKIDLRFLQKTDGQDQRSENIIESVIRMAKWLKLSVIAEGVETAGQAAFLADAGCRYAQGYYFYRPMPSGEFEALLLQDGQTDYNGIVPPDKREISFEDLFQSGMMSKKLLNNIIGGVALYEYHDGNLAIIRVNDGYYRITGCNPEMLRVKGLHILERVPPEDRQIVQDALRRAKADPTQGVEIQFRRRRLCGDLMWMHMRLFFLLENEGRDIYYASINDITQRKEAEAQLRQSEELYRTAMLSTGRIPFMFDVEKRSVAYDETRSAIQGMDKLLEGLPESLMEAGAVAPEHMQRLHDFFYDVIEGKPNSVQEALLRLKDGSYGWRRASMTTIFDQFGRPVKAFGILEDITREHDLEERLRQGEKQLSDLKAENQMTAVSLLNEMALCGLIGGYCEENFPLYFINGEMLRLMGYGSHEDFIEHTGGFVGNTIHPDDIPHVLRELGTGYYEGQEYIVKYRTLKKDGSFFWTLDKGRVVEAEDGRLAILSVCIDLSGQQQAEENLRLANSRFRIAMQLTRADVWEYDIPTRTIVRFDPEDAWVKGAQEITGAPECLVECGWIHPESGEAVLRAVREVEEGARQSVCEMQALCKDDRYRWFRLTCTVIQQKDGKAVRMLGVSENIDHEKEKERQYKRLLRDSQRDSLTGLYTRSAFENKVRAVLEQSGPEGPVTAVALLDVDNFKQVNDAFGHVRGDEILRKIGDAIRGAFGAEAVAGRFGGDEFALLVTAAYESDVCNRLEGFLHSLNERHTDERIRISASAGVVFAAGEDFETLYRRADKALYQAKSAGKNTYAVYSGESANGHVYLNVDSTILDEMEGLIYIINKEDYGLLYCNGELRELLGIEEDEFHNRKCYQLLRGRSAPCPGCAERQLSHNSYLVREDRDETRGIGYEIREKLFYWGKHELRIELAKKKEEAEDADHGLQKP</sequence>
<gene>
    <name evidence="5" type="ORF">HMPREF3293_01324</name>
</gene>
<feature type="domain" description="PAC" evidence="2">
    <location>
        <begin position="547"/>
        <end position="600"/>
    </location>
</feature>
<dbReference type="SUPFAM" id="SSF55073">
    <property type="entry name" value="Nucleotide cyclase"/>
    <property type="match status" value="2"/>
</dbReference>
<dbReference type="PROSITE" id="PS50112">
    <property type="entry name" value="PAS"/>
    <property type="match status" value="1"/>
</dbReference>
<dbReference type="NCBIfam" id="TIGR00254">
    <property type="entry name" value="GGDEF"/>
    <property type="match status" value="2"/>
</dbReference>
<protein>
    <submittedName>
        <fullName evidence="5">Diguanylate cyclase domain protein</fullName>
    </submittedName>
</protein>
<dbReference type="Pfam" id="PF13426">
    <property type="entry name" value="PAS_9"/>
    <property type="match status" value="1"/>
</dbReference>
<dbReference type="SUPFAM" id="SSF141868">
    <property type="entry name" value="EAL domain-like"/>
    <property type="match status" value="1"/>
</dbReference>
<dbReference type="InterPro" id="IPR035965">
    <property type="entry name" value="PAS-like_dom_sf"/>
</dbReference>
<evidence type="ECO:0000313" key="5">
    <source>
        <dbReference type="EMBL" id="KXK65831.1"/>
    </source>
</evidence>
<evidence type="ECO:0000259" key="4">
    <source>
        <dbReference type="PROSITE" id="PS50887"/>
    </source>
</evidence>
<dbReference type="InterPro" id="IPR001633">
    <property type="entry name" value="EAL_dom"/>
</dbReference>
<comment type="caution">
    <text evidence="5">The sequence shown here is derived from an EMBL/GenBank/DDBJ whole genome shotgun (WGS) entry which is preliminary data.</text>
</comment>
<dbReference type="Pfam" id="PF08447">
    <property type="entry name" value="PAS_3"/>
    <property type="match status" value="3"/>
</dbReference>
<evidence type="ECO:0000259" key="1">
    <source>
        <dbReference type="PROSITE" id="PS50112"/>
    </source>
</evidence>
<dbReference type="InterPro" id="IPR013655">
    <property type="entry name" value="PAS_fold_3"/>
</dbReference>
<dbReference type="InterPro" id="IPR029787">
    <property type="entry name" value="Nucleotide_cyclase"/>
</dbReference>
<feature type="domain" description="GGDEF" evidence="4">
    <location>
        <begin position="55"/>
        <end position="184"/>
    </location>
</feature>
<dbReference type="InterPro" id="IPR035919">
    <property type="entry name" value="EAL_sf"/>
</dbReference>
<dbReference type="PROSITE" id="PS50883">
    <property type="entry name" value="EAL"/>
    <property type="match status" value="1"/>
</dbReference>
<dbReference type="InterPro" id="IPR052155">
    <property type="entry name" value="Biofilm_reg_signaling"/>
</dbReference>
<dbReference type="InterPro" id="IPR000160">
    <property type="entry name" value="GGDEF_dom"/>
</dbReference>
<dbReference type="CDD" id="cd01948">
    <property type="entry name" value="EAL"/>
    <property type="match status" value="1"/>
</dbReference>
<evidence type="ECO:0000259" key="3">
    <source>
        <dbReference type="PROSITE" id="PS50883"/>
    </source>
</evidence>
<feature type="domain" description="PAC" evidence="2">
    <location>
        <begin position="676"/>
        <end position="729"/>
    </location>
</feature>
<dbReference type="SUPFAM" id="SSF55785">
    <property type="entry name" value="PYP-like sensor domain (PAS domain)"/>
    <property type="match status" value="4"/>
</dbReference>
<name>A0A136Q580_9FIRM</name>
<dbReference type="NCBIfam" id="TIGR00229">
    <property type="entry name" value="sensory_box"/>
    <property type="match status" value="2"/>
</dbReference>
<dbReference type="CDD" id="cd01949">
    <property type="entry name" value="GGDEF"/>
    <property type="match status" value="2"/>
</dbReference>
<dbReference type="CDD" id="cd00130">
    <property type="entry name" value="PAS"/>
    <property type="match status" value="3"/>
</dbReference>
<dbReference type="InterPro" id="IPR000014">
    <property type="entry name" value="PAS"/>
</dbReference>
<dbReference type="SMART" id="SM00086">
    <property type="entry name" value="PAC"/>
    <property type="match status" value="4"/>
</dbReference>
<dbReference type="PROSITE" id="PS50113">
    <property type="entry name" value="PAC"/>
    <property type="match status" value="4"/>
</dbReference>
<dbReference type="Gene3D" id="3.30.450.20">
    <property type="entry name" value="PAS domain"/>
    <property type="match status" value="4"/>
</dbReference>
<dbReference type="SMART" id="SM00267">
    <property type="entry name" value="GGDEF"/>
    <property type="match status" value="2"/>
</dbReference>
<evidence type="ECO:0000259" key="2">
    <source>
        <dbReference type="PROSITE" id="PS50113"/>
    </source>
</evidence>
<dbReference type="PANTHER" id="PTHR44757">
    <property type="entry name" value="DIGUANYLATE CYCLASE DGCP"/>
    <property type="match status" value="1"/>
</dbReference>
<dbReference type="SMART" id="SM00052">
    <property type="entry name" value="EAL"/>
    <property type="match status" value="1"/>
</dbReference>
<reference evidence="5 6" key="1">
    <citation type="submission" date="2016-02" db="EMBL/GenBank/DDBJ databases">
        <authorList>
            <person name="Wen L."/>
            <person name="He K."/>
            <person name="Yang H."/>
        </authorList>
    </citation>
    <scope>NUCLEOTIDE SEQUENCE [LARGE SCALE GENOMIC DNA]</scope>
    <source>
        <strain evidence="5 6">DSM 22607</strain>
    </source>
</reference>
<dbReference type="InterPro" id="IPR000700">
    <property type="entry name" value="PAS-assoc_C"/>
</dbReference>
<dbReference type="RefSeq" id="WP_066521059.1">
    <property type="nucleotide sequence ID" value="NZ_CABMOF010000004.1"/>
</dbReference>
<feature type="domain" description="PAC" evidence="2">
    <location>
        <begin position="821"/>
        <end position="872"/>
    </location>
</feature>
<dbReference type="SMART" id="SM00091">
    <property type="entry name" value="PAS"/>
    <property type="match status" value="3"/>
</dbReference>
<feature type="domain" description="PAS" evidence="1">
    <location>
        <begin position="492"/>
        <end position="545"/>
    </location>
</feature>
<accession>A0A136Q580</accession>
<feature type="domain" description="GGDEF" evidence="4">
    <location>
        <begin position="1036"/>
        <end position="1164"/>
    </location>
</feature>
<dbReference type="Gene3D" id="3.30.70.270">
    <property type="match status" value="2"/>
</dbReference>
<dbReference type="PROSITE" id="PS50887">
    <property type="entry name" value="GGDEF"/>
    <property type="match status" value="2"/>
</dbReference>
<feature type="domain" description="PAC" evidence="2">
    <location>
        <begin position="949"/>
        <end position="1001"/>
    </location>
</feature>
<dbReference type="EMBL" id="LSZW01000055">
    <property type="protein sequence ID" value="KXK65831.1"/>
    <property type="molecule type" value="Genomic_DNA"/>
</dbReference>
<dbReference type="InterPro" id="IPR001610">
    <property type="entry name" value="PAC"/>
</dbReference>
<keyword evidence="6" id="KW-1185">Reference proteome</keyword>
<dbReference type="Proteomes" id="UP000070366">
    <property type="component" value="Unassembled WGS sequence"/>
</dbReference>
<feature type="domain" description="EAL" evidence="3">
    <location>
        <begin position="192"/>
        <end position="447"/>
    </location>
</feature>
<dbReference type="STRING" id="626937.HMPREF3293_01324"/>
<evidence type="ECO:0000313" key="6">
    <source>
        <dbReference type="Proteomes" id="UP000070366"/>
    </source>
</evidence>
<dbReference type="PANTHER" id="PTHR44757:SF2">
    <property type="entry name" value="BIOFILM ARCHITECTURE MAINTENANCE PROTEIN MBAA"/>
    <property type="match status" value="1"/>
</dbReference>
<dbReference type="PATRIC" id="fig|626937.4.peg.1305"/>
<proteinExistence type="predicted"/>
<dbReference type="InterPro" id="IPR043128">
    <property type="entry name" value="Rev_trsase/Diguanyl_cyclase"/>
</dbReference>
<organism evidence="5 6">
    <name type="scientific">Christensenella minuta</name>
    <dbReference type="NCBI Taxonomy" id="626937"/>
    <lineage>
        <taxon>Bacteria</taxon>
        <taxon>Bacillati</taxon>
        <taxon>Bacillota</taxon>
        <taxon>Clostridia</taxon>
        <taxon>Christensenellales</taxon>
        <taxon>Christensenellaceae</taxon>
        <taxon>Christensenella</taxon>
    </lineage>
</organism>
<dbReference type="Pfam" id="PF00563">
    <property type="entry name" value="EAL"/>
    <property type="match status" value="1"/>
</dbReference>
<dbReference type="Gene3D" id="3.20.20.450">
    <property type="entry name" value="EAL domain"/>
    <property type="match status" value="1"/>
</dbReference>